<evidence type="ECO:0000256" key="2">
    <source>
        <dbReference type="ARBA" id="ARBA00023015"/>
    </source>
</evidence>
<keyword evidence="4" id="KW-0804">Transcription</keyword>
<evidence type="ECO:0000256" key="4">
    <source>
        <dbReference type="ARBA" id="ARBA00023163"/>
    </source>
</evidence>
<feature type="domain" description="HTH cro/C1-type" evidence="5">
    <location>
        <begin position="20"/>
        <end position="41"/>
    </location>
</feature>
<dbReference type="Gene3D" id="1.10.10.60">
    <property type="entry name" value="Homeodomain-like"/>
    <property type="match status" value="1"/>
</dbReference>
<evidence type="ECO:0000256" key="1">
    <source>
        <dbReference type="ARBA" id="ARBA00010466"/>
    </source>
</evidence>
<dbReference type="PROSITE" id="PS50943">
    <property type="entry name" value="HTH_CROC1"/>
    <property type="match status" value="1"/>
</dbReference>
<protein>
    <submittedName>
        <fullName evidence="6">Sugar-binding transcriptional regulator</fullName>
    </submittedName>
</protein>
<dbReference type="InterPro" id="IPR051054">
    <property type="entry name" value="SorC_transcr_regulators"/>
</dbReference>
<dbReference type="PANTHER" id="PTHR34294">
    <property type="entry name" value="TRANSCRIPTIONAL REGULATOR-RELATED"/>
    <property type="match status" value="1"/>
</dbReference>
<keyword evidence="3" id="KW-0238">DNA-binding</keyword>
<evidence type="ECO:0000259" key="5">
    <source>
        <dbReference type="PROSITE" id="PS50943"/>
    </source>
</evidence>
<name>A0ABX7FWH3_BRECH</name>
<keyword evidence="7" id="KW-1185">Reference proteome</keyword>
<dbReference type="InterPro" id="IPR001387">
    <property type="entry name" value="Cro/C1-type_HTH"/>
</dbReference>
<sequence length="324" mass="36792">MDNWTEKREMVRVAKLYYLNGLTQAEIAKKLGVSRPVISKMLQRAKDTGIVEIYIRDETVSMVELEQQLEAALRLDEVIVVPAHGSKNEELIKQQVAKAAAQYLPKWIRNKRRIGISWGTTLYHLVNEYPFERHHKMKVYPLVGGIGRHRIEIHSNQLAYEFSKKLGGSCEFLYAPAIADSMELKRQLVDSPDIRSILDEARRVELAIVGIGNPYESTMTEMGYLKDEDLRQLQEGQAVGDISSRFLDRTGKPIDTDLNHRVIGIELDELRQIPIVVGVVSGSNKLEAVWSSLRGDYFDKLIIDEYLAEALLDKAKEVSNGERG</sequence>
<dbReference type="Proteomes" id="UP000596248">
    <property type="component" value="Chromosome"/>
</dbReference>
<evidence type="ECO:0000313" key="7">
    <source>
        <dbReference type="Proteomes" id="UP000596248"/>
    </source>
</evidence>
<dbReference type="SUPFAM" id="SSF100950">
    <property type="entry name" value="NagB/RpiA/CoA transferase-like"/>
    <property type="match status" value="1"/>
</dbReference>
<dbReference type="RefSeq" id="WP_203357212.1">
    <property type="nucleotide sequence ID" value="NZ_CP069127.1"/>
</dbReference>
<dbReference type="InterPro" id="IPR009057">
    <property type="entry name" value="Homeodomain-like_sf"/>
</dbReference>
<dbReference type="SUPFAM" id="SSF46689">
    <property type="entry name" value="Homeodomain-like"/>
    <property type="match status" value="1"/>
</dbReference>
<dbReference type="Gene3D" id="3.40.50.1360">
    <property type="match status" value="1"/>
</dbReference>
<evidence type="ECO:0000256" key="3">
    <source>
        <dbReference type="ARBA" id="ARBA00023125"/>
    </source>
</evidence>
<gene>
    <name evidence="6" type="ORF">JNE38_14635</name>
</gene>
<dbReference type="InterPro" id="IPR007324">
    <property type="entry name" value="Sugar-bd_dom_put"/>
</dbReference>
<comment type="similarity">
    <text evidence="1">Belongs to the SorC transcriptional regulatory family.</text>
</comment>
<dbReference type="Pfam" id="PF04198">
    <property type="entry name" value="Sugar-bind"/>
    <property type="match status" value="1"/>
</dbReference>
<evidence type="ECO:0000313" key="6">
    <source>
        <dbReference type="EMBL" id="QRG70238.1"/>
    </source>
</evidence>
<proteinExistence type="inferred from homology"/>
<dbReference type="Pfam" id="PF08281">
    <property type="entry name" value="Sigma70_r4_2"/>
    <property type="match status" value="1"/>
</dbReference>
<dbReference type="PANTHER" id="PTHR34294:SF12">
    <property type="entry name" value="SUGAR-BINDING TRANSCRIPTIONAL REGULATOR"/>
    <property type="match status" value="1"/>
</dbReference>
<accession>A0ABX7FWH3</accession>
<dbReference type="InterPro" id="IPR013249">
    <property type="entry name" value="RNA_pol_sigma70_r4_t2"/>
</dbReference>
<dbReference type="EMBL" id="CP069127">
    <property type="protein sequence ID" value="QRG70238.1"/>
    <property type="molecule type" value="Genomic_DNA"/>
</dbReference>
<reference evidence="6 7" key="1">
    <citation type="submission" date="2021-01" db="EMBL/GenBank/DDBJ databases">
        <title>Identification of strong promoters based on the transcriptome of Brevibacillus choshinensis.</title>
        <authorList>
            <person name="Yao D."/>
            <person name="Zhang K."/>
            <person name="Wu J."/>
        </authorList>
    </citation>
    <scope>NUCLEOTIDE SEQUENCE [LARGE SCALE GENOMIC DNA]</scope>
    <source>
        <strain evidence="6 7">HPD31-SP3</strain>
    </source>
</reference>
<dbReference type="InterPro" id="IPR037171">
    <property type="entry name" value="NagB/RpiA_transferase-like"/>
</dbReference>
<keyword evidence="2" id="KW-0805">Transcription regulation</keyword>
<organism evidence="6 7">
    <name type="scientific">Brevibacillus choshinensis</name>
    <dbReference type="NCBI Taxonomy" id="54911"/>
    <lineage>
        <taxon>Bacteria</taxon>
        <taxon>Bacillati</taxon>
        <taxon>Bacillota</taxon>
        <taxon>Bacilli</taxon>
        <taxon>Bacillales</taxon>
        <taxon>Paenibacillaceae</taxon>
        <taxon>Brevibacillus</taxon>
    </lineage>
</organism>